<reference evidence="2" key="1">
    <citation type="submission" date="2015-06" db="EMBL/GenBank/DDBJ databases">
        <title>High-throughput detection of wild bee species with mitogenome skimming and resequencing (mt-S/R).</title>
        <authorList>
            <person name="Tang M."/>
            <person name="Hardman C."/>
            <person name="Ji Y."/>
            <person name="Meng G."/>
            <person name="Liu S."/>
            <person name="Tan M."/>
            <person name="Yang S."/>
            <person name="Yang C."/>
            <person name="Moss E."/>
            <person name="Nevard T."/>
            <person name="Potts S.G."/>
            <person name="Zhou X."/>
            <person name="Yu D.W."/>
        </authorList>
    </citation>
    <scope>NUCLEOTIDE SEQUENCE</scope>
</reference>
<proteinExistence type="predicted"/>
<feature type="transmembrane region" description="Helical" evidence="1">
    <location>
        <begin position="130"/>
        <end position="155"/>
    </location>
</feature>
<keyword evidence="1" id="KW-0812">Transmembrane</keyword>
<evidence type="ECO:0000256" key="1">
    <source>
        <dbReference type="SAM" id="Phobius"/>
    </source>
</evidence>
<keyword evidence="2" id="KW-0496">Mitochondrion</keyword>
<geneLocation type="mitochondrion" evidence="2"/>
<sequence>MTWMLKYMLIMLILQLLMIPIIMNNFHPLNMMIVLITFTTLILMLNNLNSNMSIYSMMIFISMIGGIMIMFLYFVSLINNYKMKINNKEKFLIFSNMLLNLMIMIYLIMMNNPIEEEFLVNNTNMFMMYIYPYNLLTYMSIMYLLYCLIMIMKMCSMKLKPLRKMKN</sequence>
<keyword evidence="1" id="KW-0472">Membrane</keyword>
<protein>
    <submittedName>
        <fullName evidence="2">NADH dehydrogenase subunit 6</fullName>
    </submittedName>
</protein>
<accession>A0A0S2LSN8</accession>
<feature type="transmembrane region" description="Helical" evidence="1">
    <location>
        <begin position="91"/>
        <end position="110"/>
    </location>
</feature>
<keyword evidence="1" id="KW-1133">Transmembrane helix</keyword>
<dbReference type="EMBL" id="KT164621">
    <property type="protein sequence ID" value="ALO64469.1"/>
    <property type="molecule type" value="Genomic_DNA"/>
</dbReference>
<gene>
    <name evidence="2" type="primary">ND6</name>
</gene>
<name>A0A0S2LSN8_9HYME</name>
<dbReference type="AlphaFoldDB" id="A0A0S2LSN8"/>
<feature type="transmembrane region" description="Helical" evidence="1">
    <location>
        <begin position="29"/>
        <end position="48"/>
    </location>
</feature>
<evidence type="ECO:0000313" key="2">
    <source>
        <dbReference type="EMBL" id="ALO64469.1"/>
    </source>
</evidence>
<feature type="transmembrane region" description="Helical" evidence="1">
    <location>
        <begin position="54"/>
        <end position="79"/>
    </location>
</feature>
<organism evidence="2">
    <name type="scientific">Hylaeus confusus</name>
    <dbReference type="NCBI Taxonomy" id="1190791"/>
    <lineage>
        <taxon>Eukaryota</taxon>
        <taxon>Metazoa</taxon>
        <taxon>Ecdysozoa</taxon>
        <taxon>Arthropoda</taxon>
        <taxon>Hexapoda</taxon>
        <taxon>Insecta</taxon>
        <taxon>Pterygota</taxon>
        <taxon>Neoptera</taxon>
        <taxon>Endopterygota</taxon>
        <taxon>Hymenoptera</taxon>
        <taxon>Apocrita</taxon>
        <taxon>Aculeata</taxon>
        <taxon>Apoidea</taxon>
        <taxon>Anthophila</taxon>
        <taxon>Colletidae</taxon>
        <taxon>Hylaeinae</taxon>
        <taxon>Hylaeus</taxon>
        <taxon>Prosopis</taxon>
    </lineage>
</organism>